<name>A0A2Z2NL67_9GAMM</name>
<dbReference type="RefSeq" id="WP_169727429.1">
    <property type="nucleotide sequence ID" value="NZ_CP018632.1"/>
</dbReference>
<evidence type="ECO:0000313" key="3">
    <source>
        <dbReference type="EMBL" id="ASJ71889.1"/>
    </source>
</evidence>
<dbReference type="GO" id="GO:0009236">
    <property type="term" value="P:cobalamin biosynthetic process"/>
    <property type="evidence" value="ECO:0007669"/>
    <property type="project" value="InterPro"/>
</dbReference>
<dbReference type="EMBL" id="CP018632">
    <property type="protein sequence ID" value="ASJ71889.1"/>
    <property type="molecule type" value="Genomic_DNA"/>
</dbReference>
<proteinExistence type="predicted"/>
<reference evidence="3 4" key="1">
    <citation type="submission" date="2016-12" db="EMBL/GenBank/DDBJ databases">
        <authorList>
            <person name="Song W.-J."/>
            <person name="Kurnit D.M."/>
        </authorList>
    </citation>
    <scope>NUCLEOTIDE SEQUENCE [LARGE SCALE GENOMIC DNA]</scope>
    <source>
        <strain evidence="3 4">IMCC3135</strain>
    </source>
</reference>
<evidence type="ECO:0000256" key="1">
    <source>
        <dbReference type="SAM" id="MobiDB-lite"/>
    </source>
</evidence>
<dbReference type="Pfam" id="PF01890">
    <property type="entry name" value="CbiG_C"/>
    <property type="match status" value="1"/>
</dbReference>
<feature type="region of interest" description="Disordered" evidence="1">
    <location>
        <begin position="120"/>
        <end position="150"/>
    </location>
</feature>
<feature type="domain" description="CobE/GbiG C-terminal" evidence="2">
    <location>
        <begin position="3"/>
        <end position="118"/>
    </location>
</feature>
<keyword evidence="4" id="KW-1185">Reference proteome</keyword>
<dbReference type="InterPro" id="IPR036518">
    <property type="entry name" value="CobE/GbiG_C_sf"/>
</dbReference>
<dbReference type="Gene3D" id="3.30.420.180">
    <property type="entry name" value="CobE/GbiG C-terminal domain"/>
    <property type="match status" value="1"/>
</dbReference>
<feature type="compositionally biased region" description="Polar residues" evidence="1">
    <location>
        <begin position="122"/>
        <end position="133"/>
    </location>
</feature>
<gene>
    <name evidence="3" type="ORF">IMCC3135_08960</name>
</gene>
<dbReference type="SUPFAM" id="SSF159664">
    <property type="entry name" value="CobE/GbiG C-terminal domain-like"/>
    <property type="match status" value="1"/>
</dbReference>
<evidence type="ECO:0000313" key="4">
    <source>
        <dbReference type="Proteomes" id="UP000250079"/>
    </source>
</evidence>
<evidence type="ECO:0000259" key="2">
    <source>
        <dbReference type="Pfam" id="PF01890"/>
    </source>
</evidence>
<accession>A0A2Z2NL67</accession>
<protein>
    <recommendedName>
        <fullName evidence="2">CobE/GbiG C-terminal domain-containing protein</fullName>
    </recommendedName>
</protein>
<dbReference type="AlphaFoldDB" id="A0A2Z2NL67"/>
<dbReference type="Proteomes" id="UP000250079">
    <property type="component" value="Chromosome"/>
</dbReference>
<sequence>MRVAGLGFRRQVSLASLLEVMSRVQFEHGKPDALATSVSKSDAGPLQLLALTLGLPLLSIEPEQLARQETHTQSARQQGLFGTGSLAEAAALAAAGPEACLLLTRIVSADGMATAALALASPLNQQSDNSNKKTTGHDSENSQKTSQEIT</sequence>
<dbReference type="KEGG" id="gai:IMCC3135_08960"/>
<dbReference type="InterPro" id="IPR002750">
    <property type="entry name" value="CobE/GbiG_C"/>
</dbReference>
<organism evidence="3 4">
    <name type="scientific">Granulosicoccus antarcticus IMCC3135</name>
    <dbReference type="NCBI Taxonomy" id="1192854"/>
    <lineage>
        <taxon>Bacteria</taxon>
        <taxon>Pseudomonadati</taxon>
        <taxon>Pseudomonadota</taxon>
        <taxon>Gammaproteobacteria</taxon>
        <taxon>Chromatiales</taxon>
        <taxon>Granulosicoccaceae</taxon>
        <taxon>Granulosicoccus</taxon>
    </lineage>
</organism>